<organism evidence="4 5">
    <name type="scientific">Tritrichomonas musculus</name>
    <dbReference type="NCBI Taxonomy" id="1915356"/>
    <lineage>
        <taxon>Eukaryota</taxon>
        <taxon>Metamonada</taxon>
        <taxon>Parabasalia</taxon>
        <taxon>Tritrichomonadida</taxon>
        <taxon>Tritrichomonadidae</taxon>
        <taxon>Tritrichomonas</taxon>
    </lineage>
</organism>
<dbReference type="SUPFAM" id="SSF51735">
    <property type="entry name" value="NAD(P)-binding Rossmann-fold domains"/>
    <property type="match status" value="1"/>
</dbReference>
<dbReference type="Gene3D" id="1.10.1040.10">
    <property type="entry name" value="N-(1-d-carboxylethyl)-l-norvaline Dehydrogenase, domain 2"/>
    <property type="match status" value="1"/>
</dbReference>
<gene>
    <name evidence="4" type="ORF">M9Y10_040205</name>
</gene>
<accession>A0ABR2GQ45</accession>
<dbReference type="PANTHER" id="PTHR43362:SF1">
    <property type="entry name" value="MANNITOL DEHYDROGENASE 2-RELATED"/>
    <property type="match status" value="1"/>
</dbReference>
<dbReference type="PANTHER" id="PTHR43362">
    <property type="entry name" value="MANNITOL DEHYDROGENASE DSF1-RELATED"/>
    <property type="match status" value="1"/>
</dbReference>
<evidence type="ECO:0000259" key="3">
    <source>
        <dbReference type="Pfam" id="PF08125"/>
    </source>
</evidence>
<reference evidence="4 5" key="1">
    <citation type="submission" date="2024-04" db="EMBL/GenBank/DDBJ databases">
        <title>Tritrichomonas musculus Genome.</title>
        <authorList>
            <person name="Alves-Ferreira E."/>
            <person name="Grigg M."/>
            <person name="Lorenzi H."/>
            <person name="Galac M."/>
        </authorList>
    </citation>
    <scope>NUCLEOTIDE SEQUENCE [LARGE SCALE GENOMIC DNA]</scope>
    <source>
        <strain evidence="4 5">EAF2021</strain>
    </source>
</reference>
<dbReference type="InterPro" id="IPR050988">
    <property type="entry name" value="Mannitol_DH/Oxidoreductase"/>
</dbReference>
<dbReference type="Proteomes" id="UP001470230">
    <property type="component" value="Unassembled WGS sequence"/>
</dbReference>
<dbReference type="InterPro" id="IPR013328">
    <property type="entry name" value="6PGD_dom2"/>
</dbReference>
<sequence>MQLNRKGIDSPEWKAKGYLMPNFDIEAIRKNTHEHPKWVHFGGGNIFRAFQANLVQDLLNQGAIDTGVIVTDFSDLIFNVYKPHDNIQILVTLKANGSVDKTIIGSIMEALCINKGNENNDFARLREIFRNKSLQMISFSITEKGYSLRLSGEQSDFQPDVLYDFEHGPESPRTYFGKVVSLLYERYLAGQLPLALVSMDNCSHNGDKVFAAVKAFSEEWEKRGLVNKGFCKYITDPTKLSYPWTMIDKITPRPHSDVEKILTNDGIADLTNLVTGAKVFSAPFVNSEEIQYLVIEDKFPNGRPPLEKAGVYFTDRETVDKVEKMKVCTCLNPLHTCLAIFGCLLGFNLISKEMEDHDLHRLIEIIGYTEGLPVVVDPKIISPRKFIDEVVNIRFPNPFMPDTPQRIACDTSQKIPIRFGETIKAYLKHSDLKLSNLNAIPLVFAGWLRYLVGIGDDGKEMELSPDPLLNEVQKDLKGLKLDSAFDVHKVCQPLLSRDDIFGVDLYKVGLAEKAESYFEKMMKEKGAVRKTIQEVINSQ</sequence>
<dbReference type="InterPro" id="IPR036291">
    <property type="entry name" value="NAD(P)-bd_dom_sf"/>
</dbReference>
<evidence type="ECO:0000313" key="5">
    <source>
        <dbReference type="Proteomes" id="UP001470230"/>
    </source>
</evidence>
<dbReference type="Pfam" id="PF08125">
    <property type="entry name" value="Mannitol_dh_C"/>
    <property type="match status" value="1"/>
</dbReference>
<dbReference type="Pfam" id="PF01232">
    <property type="entry name" value="Mannitol_dh"/>
    <property type="match status" value="1"/>
</dbReference>
<evidence type="ECO:0000256" key="1">
    <source>
        <dbReference type="ARBA" id="ARBA00023002"/>
    </source>
</evidence>
<comment type="caution">
    <text evidence="4">The sequence shown here is derived from an EMBL/GenBank/DDBJ whole genome shotgun (WGS) entry which is preliminary data.</text>
</comment>
<dbReference type="InterPro" id="IPR008927">
    <property type="entry name" value="6-PGluconate_DH-like_C_sf"/>
</dbReference>
<name>A0ABR2GQ45_9EUKA</name>
<proteinExistence type="predicted"/>
<dbReference type="InterPro" id="IPR013118">
    <property type="entry name" value="Mannitol_DH_C"/>
</dbReference>
<keyword evidence="1" id="KW-0560">Oxidoreductase</keyword>
<evidence type="ECO:0000259" key="2">
    <source>
        <dbReference type="Pfam" id="PF01232"/>
    </source>
</evidence>
<evidence type="ECO:0000313" key="4">
    <source>
        <dbReference type="EMBL" id="KAK8836006.1"/>
    </source>
</evidence>
<feature type="domain" description="Mannitol dehydrogenase N-terminal" evidence="2">
    <location>
        <begin position="37"/>
        <end position="308"/>
    </location>
</feature>
<dbReference type="SUPFAM" id="SSF48179">
    <property type="entry name" value="6-phosphogluconate dehydrogenase C-terminal domain-like"/>
    <property type="match status" value="1"/>
</dbReference>
<feature type="domain" description="Mannitol dehydrogenase C-terminal" evidence="3">
    <location>
        <begin position="319"/>
        <end position="516"/>
    </location>
</feature>
<keyword evidence="5" id="KW-1185">Reference proteome</keyword>
<dbReference type="Gene3D" id="3.40.50.720">
    <property type="entry name" value="NAD(P)-binding Rossmann-like Domain"/>
    <property type="match status" value="1"/>
</dbReference>
<dbReference type="InterPro" id="IPR013131">
    <property type="entry name" value="Mannitol_DH_N"/>
</dbReference>
<dbReference type="EMBL" id="JAPFFF010000071">
    <property type="protein sequence ID" value="KAK8836006.1"/>
    <property type="molecule type" value="Genomic_DNA"/>
</dbReference>
<protein>
    <submittedName>
        <fullName evidence="4">PFAM Mannitol dehydrogenase C-terminal</fullName>
    </submittedName>
</protein>